<reference evidence="7" key="2">
    <citation type="submission" date="2022-01" db="EMBL/GenBank/DDBJ databases">
        <title>Lysobacter chinensis sp. nov., a bacterium isolated from cow dung compost.</title>
        <authorList>
            <person name="Zhou L.Y."/>
        </authorList>
    </citation>
    <scope>NUCLEOTIDE SEQUENCE [LARGE SCALE GENOMIC DNA]</scope>
    <source>
        <strain evidence="7">TLK-CK17</strain>
    </source>
</reference>
<organism evidence="6 7">
    <name type="scientific">Marilutibacter chinensis</name>
    <dbReference type="NCBI Taxonomy" id="2912247"/>
    <lineage>
        <taxon>Bacteria</taxon>
        <taxon>Pseudomonadati</taxon>
        <taxon>Pseudomonadota</taxon>
        <taxon>Gammaproteobacteria</taxon>
        <taxon>Lysobacterales</taxon>
        <taxon>Lysobacteraceae</taxon>
        <taxon>Marilutibacter</taxon>
    </lineage>
</organism>
<reference evidence="6 7" key="1">
    <citation type="submission" date="2022-01" db="EMBL/GenBank/DDBJ databases">
        <title>Lysobacter chinensis sp. nov., a bacterium isolated from cow dung compost.</title>
        <authorList>
            <person name="Liu Y."/>
        </authorList>
    </citation>
    <scope>NUCLEOTIDE SEQUENCE [LARGE SCALE GENOMIC DNA]</scope>
    <source>
        <strain evidence="6 7">TLK-CK17</strain>
    </source>
</reference>
<dbReference type="InterPro" id="IPR001647">
    <property type="entry name" value="HTH_TetR"/>
</dbReference>
<dbReference type="PRINTS" id="PR00455">
    <property type="entry name" value="HTHTETR"/>
</dbReference>
<dbReference type="PROSITE" id="PS50977">
    <property type="entry name" value="HTH_TETR_2"/>
    <property type="match status" value="1"/>
</dbReference>
<accession>A0ABS9HN71</accession>
<dbReference type="InterPro" id="IPR009057">
    <property type="entry name" value="Homeodomain-like_sf"/>
</dbReference>
<protein>
    <submittedName>
        <fullName evidence="6">TetR family transcriptional regulator</fullName>
    </submittedName>
</protein>
<dbReference type="Pfam" id="PF00440">
    <property type="entry name" value="TetR_N"/>
    <property type="match status" value="1"/>
</dbReference>
<dbReference type="RefSeq" id="WP_237052831.1">
    <property type="nucleotide sequence ID" value="NZ_JAKJPO010000001.1"/>
</dbReference>
<dbReference type="SUPFAM" id="SSF46689">
    <property type="entry name" value="Homeodomain-like"/>
    <property type="match status" value="1"/>
</dbReference>
<dbReference type="PANTHER" id="PTHR30055:SF238">
    <property type="entry name" value="MYCOFACTOCIN BIOSYNTHESIS TRANSCRIPTIONAL REGULATOR MFTR-RELATED"/>
    <property type="match status" value="1"/>
</dbReference>
<dbReference type="PANTHER" id="PTHR30055">
    <property type="entry name" value="HTH-TYPE TRANSCRIPTIONAL REGULATOR RUTR"/>
    <property type="match status" value="1"/>
</dbReference>
<name>A0ABS9HN71_9GAMM</name>
<proteinExistence type="predicted"/>
<evidence type="ECO:0000256" key="3">
    <source>
        <dbReference type="ARBA" id="ARBA00023163"/>
    </source>
</evidence>
<keyword evidence="1" id="KW-0805">Transcription regulation</keyword>
<dbReference type="Pfam" id="PF17754">
    <property type="entry name" value="TetR_C_14"/>
    <property type="match status" value="1"/>
</dbReference>
<dbReference type="Gene3D" id="1.10.357.10">
    <property type="entry name" value="Tetracycline Repressor, domain 2"/>
    <property type="match status" value="1"/>
</dbReference>
<dbReference type="InterPro" id="IPR041347">
    <property type="entry name" value="MftR_C"/>
</dbReference>
<gene>
    <name evidence="6" type="ORF">L3V18_01405</name>
</gene>
<dbReference type="InterPro" id="IPR050109">
    <property type="entry name" value="HTH-type_TetR-like_transc_reg"/>
</dbReference>
<dbReference type="EMBL" id="JAKJPO010000001">
    <property type="protein sequence ID" value="MCF7220450.1"/>
    <property type="molecule type" value="Genomic_DNA"/>
</dbReference>
<feature type="DNA-binding region" description="H-T-H motif" evidence="4">
    <location>
        <begin position="37"/>
        <end position="56"/>
    </location>
</feature>
<feature type="domain" description="HTH tetR-type" evidence="5">
    <location>
        <begin position="14"/>
        <end position="74"/>
    </location>
</feature>
<evidence type="ECO:0000313" key="7">
    <source>
        <dbReference type="Proteomes" id="UP001430796"/>
    </source>
</evidence>
<evidence type="ECO:0000256" key="4">
    <source>
        <dbReference type="PROSITE-ProRule" id="PRU00335"/>
    </source>
</evidence>
<evidence type="ECO:0000256" key="2">
    <source>
        <dbReference type="ARBA" id="ARBA00023125"/>
    </source>
</evidence>
<keyword evidence="2 4" id="KW-0238">DNA-binding</keyword>
<keyword evidence="3" id="KW-0804">Transcription</keyword>
<keyword evidence="7" id="KW-1185">Reference proteome</keyword>
<reference evidence="6 7" key="3">
    <citation type="submission" date="2022-01" db="EMBL/GenBank/DDBJ databases">
        <authorList>
            <person name="Zhou L.Y."/>
        </authorList>
    </citation>
    <scope>NUCLEOTIDE SEQUENCE [LARGE SCALE GENOMIC DNA]</scope>
    <source>
        <strain evidence="6 7">TLK-CK17</strain>
    </source>
</reference>
<evidence type="ECO:0000313" key="6">
    <source>
        <dbReference type="EMBL" id="MCF7220450.1"/>
    </source>
</evidence>
<comment type="caution">
    <text evidence="6">The sequence shown here is derived from an EMBL/GenBank/DDBJ whole genome shotgun (WGS) entry which is preliminary data.</text>
</comment>
<evidence type="ECO:0000259" key="5">
    <source>
        <dbReference type="PROSITE" id="PS50977"/>
    </source>
</evidence>
<dbReference type="Gene3D" id="1.10.10.60">
    <property type="entry name" value="Homeodomain-like"/>
    <property type="match status" value="1"/>
</dbReference>
<evidence type="ECO:0000256" key="1">
    <source>
        <dbReference type="ARBA" id="ARBA00023015"/>
    </source>
</evidence>
<sequence length="196" mass="22304">MTEKNLGLRERHKENTRQELFSLGLRLFMKQGFDNTTIDQIVEPLGIARRTFFRYFKVKEDLVFAWNAEKTVELVAELNGRPPEEAPFEAVCGALSSLLKRYDANPDMAFALMRLLKETPSLVGRECEKRMIWEQALAVALVQRVGEHAMSPLKARIVVGTVMAAWTAALDEWYEGGGQADLRPIVEKAFSMARER</sequence>
<dbReference type="Proteomes" id="UP001430796">
    <property type="component" value="Unassembled WGS sequence"/>
</dbReference>